<proteinExistence type="predicted"/>
<protein>
    <submittedName>
        <fullName evidence="4">Glycoside hydrolase/deacetylase</fullName>
    </submittedName>
</protein>
<dbReference type="AlphaFoldDB" id="A0A1X2GDJ1"/>
<dbReference type="InterPro" id="IPR002509">
    <property type="entry name" value="NODB_dom"/>
</dbReference>
<dbReference type="CDD" id="cd10952">
    <property type="entry name" value="CE4_MrCDA_like"/>
    <property type="match status" value="1"/>
</dbReference>
<dbReference type="Pfam" id="PF01522">
    <property type="entry name" value="Polysacc_deac_1"/>
    <property type="match status" value="1"/>
</dbReference>
<organism evidence="4 5">
    <name type="scientific">Hesseltinella vesiculosa</name>
    <dbReference type="NCBI Taxonomy" id="101127"/>
    <lineage>
        <taxon>Eukaryota</taxon>
        <taxon>Fungi</taxon>
        <taxon>Fungi incertae sedis</taxon>
        <taxon>Mucoromycota</taxon>
        <taxon>Mucoromycotina</taxon>
        <taxon>Mucoromycetes</taxon>
        <taxon>Mucorales</taxon>
        <taxon>Cunninghamellaceae</taxon>
        <taxon>Hesseltinella</taxon>
    </lineage>
</organism>
<dbReference type="InterPro" id="IPR050248">
    <property type="entry name" value="Polysacc_deacetylase_ArnD"/>
</dbReference>
<feature type="chain" id="PRO_5012168366" evidence="2">
    <location>
        <begin position="18"/>
        <end position="421"/>
    </location>
</feature>
<dbReference type="Gene3D" id="3.20.20.370">
    <property type="entry name" value="Glycoside hydrolase/deacetylase"/>
    <property type="match status" value="1"/>
</dbReference>
<dbReference type="OrthoDB" id="407355at2759"/>
<keyword evidence="5" id="KW-1185">Reference proteome</keyword>
<dbReference type="Proteomes" id="UP000242146">
    <property type="component" value="Unassembled WGS sequence"/>
</dbReference>
<evidence type="ECO:0000256" key="1">
    <source>
        <dbReference type="SAM" id="MobiDB-lite"/>
    </source>
</evidence>
<keyword evidence="2" id="KW-0732">Signal</keyword>
<gene>
    <name evidence="4" type="ORF">DM01DRAFT_1337314</name>
</gene>
<reference evidence="4 5" key="1">
    <citation type="submission" date="2016-07" db="EMBL/GenBank/DDBJ databases">
        <title>Pervasive Adenine N6-methylation of Active Genes in Fungi.</title>
        <authorList>
            <consortium name="DOE Joint Genome Institute"/>
            <person name="Mondo S.J."/>
            <person name="Dannebaum R.O."/>
            <person name="Kuo R.C."/>
            <person name="Labutti K."/>
            <person name="Haridas S."/>
            <person name="Kuo A."/>
            <person name="Salamov A."/>
            <person name="Ahrendt S.R."/>
            <person name="Lipzen A."/>
            <person name="Sullivan W."/>
            <person name="Andreopoulos W.B."/>
            <person name="Clum A."/>
            <person name="Lindquist E."/>
            <person name="Daum C."/>
            <person name="Ramamoorthy G.K."/>
            <person name="Gryganskyi A."/>
            <person name="Culley D."/>
            <person name="Magnuson J.K."/>
            <person name="James T.Y."/>
            <person name="O'Malley M.A."/>
            <person name="Stajich J.E."/>
            <person name="Spatafora J.W."/>
            <person name="Visel A."/>
            <person name="Grigoriev I.V."/>
        </authorList>
    </citation>
    <scope>NUCLEOTIDE SEQUENCE [LARGE SCALE GENOMIC DNA]</scope>
    <source>
        <strain evidence="4 5">NRRL 3301</strain>
    </source>
</reference>
<evidence type="ECO:0000313" key="4">
    <source>
        <dbReference type="EMBL" id="ORX51257.1"/>
    </source>
</evidence>
<feature type="domain" description="NodB homology" evidence="3">
    <location>
        <begin position="147"/>
        <end position="347"/>
    </location>
</feature>
<dbReference type="GO" id="GO:0004099">
    <property type="term" value="F:chitin deacetylase activity"/>
    <property type="evidence" value="ECO:0007669"/>
    <property type="project" value="TreeGrafter"/>
</dbReference>
<keyword evidence="4" id="KW-0378">Hydrolase</keyword>
<dbReference type="GO" id="GO:0005975">
    <property type="term" value="P:carbohydrate metabolic process"/>
    <property type="evidence" value="ECO:0007669"/>
    <property type="project" value="InterPro"/>
</dbReference>
<dbReference type="PANTHER" id="PTHR10587:SF98">
    <property type="entry name" value="CHITIN DEACETYLASE"/>
    <property type="match status" value="1"/>
</dbReference>
<evidence type="ECO:0000256" key="2">
    <source>
        <dbReference type="SAM" id="SignalP"/>
    </source>
</evidence>
<dbReference type="GO" id="GO:0009272">
    <property type="term" value="P:fungal-type cell wall biogenesis"/>
    <property type="evidence" value="ECO:0007669"/>
    <property type="project" value="UniProtKB-ARBA"/>
</dbReference>
<dbReference type="InterPro" id="IPR011330">
    <property type="entry name" value="Glyco_hydro/deAcase_b/a-brl"/>
</dbReference>
<evidence type="ECO:0000313" key="5">
    <source>
        <dbReference type="Proteomes" id="UP000242146"/>
    </source>
</evidence>
<name>A0A1X2GDJ1_9FUNG</name>
<feature type="compositionally biased region" description="Low complexity" evidence="1">
    <location>
        <begin position="374"/>
        <end position="395"/>
    </location>
</feature>
<feature type="region of interest" description="Disordered" evidence="1">
    <location>
        <begin position="365"/>
        <end position="395"/>
    </location>
</feature>
<evidence type="ECO:0000259" key="3">
    <source>
        <dbReference type="PROSITE" id="PS51677"/>
    </source>
</evidence>
<feature type="signal peptide" evidence="2">
    <location>
        <begin position="1"/>
        <end position="17"/>
    </location>
</feature>
<sequence length="421" mass="44743">MKLVIVSLASLASMVMAQNATGTSSSMFPSASPAWLSDVVPLQGNAQSYPTGPVPTGPFSGTINLTGYPTTWATPPTNSPQVQNAINAINWGLVPNSTVRSASSNGNLNFGGYDSANDPDCWWSATTCTSPKHQGVPTDIVNCPIPGTWGLTYDDGPLTSDGGQYAEPNLYDFLANNGNQKADLFYIGSNVITAPLAAQRALADGHTLCVHTWSHPPMTTKQNAEVVAEFYWTLHAIKEVTGVTPKCWRPPYGDVDDRVRAIAAQMGMQTIIWDEDTDDWNMPGSGGGNLPPSTVDGYFEGWIQARQNGTDNVSGHIVLEHELNNATVTMAEKWLPQIQKVFRVVPVSQCHNVTHPYWETAFTYPTDANPNPNTTASGTPSASSSKPSSSSSASTTTSAASTLTVSSALIVGLLALSATLF</sequence>
<comment type="caution">
    <text evidence="4">The sequence shown here is derived from an EMBL/GenBank/DDBJ whole genome shotgun (WGS) entry which is preliminary data.</text>
</comment>
<dbReference type="GO" id="GO:0016020">
    <property type="term" value="C:membrane"/>
    <property type="evidence" value="ECO:0007669"/>
    <property type="project" value="TreeGrafter"/>
</dbReference>
<accession>A0A1X2GDJ1</accession>
<dbReference type="PANTHER" id="PTHR10587">
    <property type="entry name" value="GLYCOSYL TRANSFERASE-RELATED"/>
    <property type="match status" value="1"/>
</dbReference>
<dbReference type="EMBL" id="MCGT01000021">
    <property type="protein sequence ID" value="ORX51257.1"/>
    <property type="molecule type" value="Genomic_DNA"/>
</dbReference>
<dbReference type="STRING" id="101127.A0A1X2GDJ1"/>
<dbReference type="PROSITE" id="PS51677">
    <property type="entry name" value="NODB"/>
    <property type="match status" value="1"/>
</dbReference>
<dbReference type="SUPFAM" id="SSF88713">
    <property type="entry name" value="Glycoside hydrolase/deacetylase"/>
    <property type="match status" value="1"/>
</dbReference>